<evidence type="ECO:0000256" key="2">
    <source>
        <dbReference type="ARBA" id="ARBA00022732"/>
    </source>
</evidence>
<reference evidence="6 7" key="1">
    <citation type="submission" date="2020-01" db="EMBL/GenBank/DDBJ databases">
        <authorList>
            <person name="Zhang L."/>
            <person name="Jia K."/>
            <person name="Liu Z."/>
        </authorList>
    </citation>
    <scope>NUCLEOTIDE SEQUENCE [LARGE SCALE GENOMIC DNA]</scope>
</reference>
<proteinExistence type="predicted"/>
<organism evidence="6 7">
    <name type="scientific">Citrobacter phage IME-JL8</name>
    <dbReference type="NCBI Taxonomy" id="2709754"/>
    <lineage>
        <taxon>Viruses</taxon>
        <taxon>Duplodnaviria</taxon>
        <taxon>Heunggongvirae</taxon>
        <taxon>Uroviricota</taxon>
        <taxon>Caudoviricetes</taxon>
        <taxon>Drexlerviridae</taxon>
        <taxon>Tunavirinae</taxon>
        <taxon>Sertoctavirus</taxon>
        <taxon>Sertoctavirus SRT8</taxon>
    </lineage>
</organism>
<feature type="compositionally biased region" description="Basic and acidic residues" evidence="4">
    <location>
        <begin position="156"/>
        <end position="169"/>
    </location>
</feature>
<dbReference type="InterPro" id="IPR030392">
    <property type="entry name" value="S74_ICA"/>
</dbReference>
<evidence type="ECO:0000256" key="4">
    <source>
        <dbReference type="SAM" id="MobiDB-lite"/>
    </source>
</evidence>
<evidence type="ECO:0000313" key="7">
    <source>
        <dbReference type="Proteomes" id="UP000503311"/>
    </source>
</evidence>
<evidence type="ECO:0000256" key="1">
    <source>
        <dbReference type="ARBA" id="ARBA00004328"/>
    </source>
</evidence>
<dbReference type="Proteomes" id="UP000503311">
    <property type="component" value="Segment"/>
</dbReference>
<dbReference type="Pfam" id="PF13884">
    <property type="entry name" value="Peptidase_S74"/>
    <property type="match status" value="1"/>
</dbReference>
<sequence>MALYRQGEASMTAEGQVTGVGTQWREPLSLIRKGATIVFLTTPLKLAVINTIDSDTEMTAITTDGEAVAQSKYVILLNDSLTVDGMAQDVAETLRYYQSKETEIEEAIEFFKNFDLKTLQDLVARAEAATQSTSADRAATEQLKNETNQFRAEALNARDEAEDARDAADIARSGAEAAKSGADTAKAGAETARDQAQQWAQSVNPENLLHKDQNLADLTDKNASRVSLELDRIRQLAGETIIRSPDGKYLTINQSNWGYWDPVANKFVPLGIQQGGTGANSDKGSRNNLNVPVGNKAIAVPNNSNILSFIASQGESGFYSSGELITFGPPEVAGWWMYKAHVNGVNEQGHMIYGNIEATGSTGNKWGCVCDNGSFGPWTRISRSDNRLMITQPNNVPALGDYSIAIGDNDSGFAWVSDGNIVAMSDGQNIFGWTPFNVTFNKIIAVNVPDTERSFYVGGTRRGDSNAVVVGKVEGGGWDQWRERSAGLLVEAQDRDSAVAIWKAVRLGNEFISGMSTTVDNNNNYQVRLNVAGASFIFGSDSVGTAGQWISTSDIRLKAQLKYIVGAKEKVKSIKGCTYFKRNGLEEDEHSIYSEEAGVIAQDVQSVLPEAVYKVGGSDYLGVNYGGVTALLVNAINEMIDDSEKQNETIAKQKEEINALKIEVDEMKKAIEEMKALIVQTAK</sequence>
<accession>A0A6G6XT89</accession>
<evidence type="ECO:0000256" key="3">
    <source>
        <dbReference type="SAM" id="Coils"/>
    </source>
</evidence>
<dbReference type="GO" id="GO:0098015">
    <property type="term" value="C:virus tail"/>
    <property type="evidence" value="ECO:0007669"/>
    <property type="project" value="UniProtKB-KW"/>
</dbReference>
<name>A0A6G6XT89_9CAUD</name>
<protein>
    <submittedName>
        <fullName evidence="6">Tail fiber protein</fullName>
    </submittedName>
</protein>
<dbReference type="EMBL" id="MT023084">
    <property type="protein sequence ID" value="QIG61989.1"/>
    <property type="molecule type" value="Genomic_DNA"/>
</dbReference>
<comment type="subcellular location">
    <subcellularLocation>
        <location evidence="1">Virion</location>
    </subcellularLocation>
</comment>
<feature type="region of interest" description="Disordered" evidence="4">
    <location>
        <begin position="155"/>
        <end position="199"/>
    </location>
</feature>
<feature type="domain" description="Peptidase S74" evidence="5">
    <location>
        <begin position="553"/>
        <end position="657"/>
    </location>
</feature>
<dbReference type="PROSITE" id="PS51688">
    <property type="entry name" value="ICA"/>
    <property type="match status" value="1"/>
</dbReference>
<keyword evidence="3" id="KW-0175">Coiled coil</keyword>
<evidence type="ECO:0000259" key="5">
    <source>
        <dbReference type="PROSITE" id="PS51688"/>
    </source>
</evidence>
<feature type="coiled-coil region" evidence="3">
    <location>
        <begin position="636"/>
        <end position="677"/>
    </location>
</feature>
<evidence type="ECO:0000313" key="6">
    <source>
        <dbReference type="EMBL" id="QIG61989.1"/>
    </source>
</evidence>
<keyword evidence="2" id="KW-1227">Viral tail protein</keyword>
<keyword evidence="2" id="KW-0946">Virion</keyword>